<feature type="transmembrane region" description="Helical" evidence="2">
    <location>
        <begin position="371"/>
        <end position="394"/>
    </location>
</feature>
<dbReference type="InterPro" id="IPR000620">
    <property type="entry name" value="EamA_dom"/>
</dbReference>
<accession>A0A813LPK4</accession>
<sequence length="451" mass="48369">MGVVDGFVAAAVAPGVMTVGFFIWGNVWTGSGLMLNAFKGILASMIFLAVVFLTAAIAGQPCFPPMSWNDMFFLWLSSLLGIVLGDTFWLLALARIGARRVILVDSIKPFLATTGAAILLNEVPSWEVLVGMAVTVAGVLLVGLELPPESSELSASDKSEKQKGKLDSGTGSNSNHNNHSSNNNSNNISRTFLGHWCFWHCMGLSGQHMLPNNNSNNNNHNSKNTQGQTLGVAADCREDFELDLVPSERAPSDSDNVGKIEHNSGERKAEIVEAVQVAAEDGSSSKAKISASSLAVGYAFSVCNCFFDVIGWLLVKQHGRGSTTWHINLIRFGTAGIEIAIFLGAVVFTSRVMGRTPPDWCLIPKGLGRRGWAVLCLGVVFVTFVTPALTQYAIFEIEMAPYVTLTSTGPIWALPIGWVLKRERVSRRACCGSLLAVLGVVPLALAQANNE</sequence>
<dbReference type="Pfam" id="PF00892">
    <property type="entry name" value="EamA"/>
    <property type="match status" value="2"/>
</dbReference>
<feature type="transmembrane region" description="Helical" evidence="2">
    <location>
        <begin position="294"/>
        <end position="315"/>
    </location>
</feature>
<feature type="transmembrane region" description="Helical" evidence="2">
    <location>
        <begin position="400"/>
        <end position="420"/>
    </location>
</feature>
<feature type="domain" description="EamA" evidence="3">
    <location>
        <begin position="20"/>
        <end position="143"/>
    </location>
</feature>
<feature type="compositionally biased region" description="Low complexity" evidence="1">
    <location>
        <begin position="172"/>
        <end position="185"/>
    </location>
</feature>
<evidence type="ECO:0000313" key="5">
    <source>
        <dbReference type="Proteomes" id="UP000626109"/>
    </source>
</evidence>
<dbReference type="GO" id="GO:0016020">
    <property type="term" value="C:membrane"/>
    <property type="evidence" value="ECO:0007669"/>
    <property type="project" value="InterPro"/>
</dbReference>
<evidence type="ECO:0000313" key="4">
    <source>
        <dbReference type="EMBL" id="CAE8735037.1"/>
    </source>
</evidence>
<feature type="domain" description="EamA" evidence="3">
    <location>
        <begin position="297"/>
        <end position="441"/>
    </location>
</feature>
<feature type="region of interest" description="Disordered" evidence="1">
    <location>
        <begin position="150"/>
        <end position="185"/>
    </location>
</feature>
<keyword evidence="2" id="KW-0472">Membrane</keyword>
<evidence type="ECO:0000259" key="3">
    <source>
        <dbReference type="Pfam" id="PF00892"/>
    </source>
</evidence>
<feature type="transmembrane region" description="Helical" evidence="2">
    <location>
        <begin position="72"/>
        <end position="94"/>
    </location>
</feature>
<protein>
    <recommendedName>
        <fullName evidence="3">EamA domain-containing protein</fullName>
    </recommendedName>
</protein>
<evidence type="ECO:0000256" key="2">
    <source>
        <dbReference type="SAM" id="Phobius"/>
    </source>
</evidence>
<feature type="transmembrane region" description="Helical" evidence="2">
    <location>
        <begin position="6"/>
        <end position="28"/>
    </location>
</feature>
<name>A0A813LPK4_POLGL</name>
<dbReference type="PANTHER" id="PTHR22911">
    <property type="entry name" value="ACYL-MALONYL CONDENSING ENZYME-RELATED"/>
    <property type="match status" value="1"/>
</dbReference>
<reference evidence="4" key="1">
    <citation type="submission" date="2021-02" db="EMBL/GenBank/DDBJ databases">
        <authorList>
            <person name="Dougan E. K."/>
            <person name="Rhodes N."/>
            <person name="Thang M."/>
            <person name="Chan C."/>
        </authorList>
    </citation>
    <scope>NUCLEOTIDE SEQUENCE</scope>
</reference>
<keyword evidence="2" id="KW-0812">Transmembrane</keyword>
<keyword evidence="2" id="KW-1133">Transmembrane helix</keyword>
<dbReference type="AlphaFoldDB" id="A0A813LPK4"/>
<feature type="transmembrane region" description="Helical" evidence="2">
    <location>
        <begin position="40"/>
        <end position="60"/>
    </location>
</feature>
<organism evidence="4 5">
    <name type="scientific">Polarella glacialis</name>
    <name type="common">Dinoflagellate</name>
    <dbReference type="NCBI Taxonomy" id="89957"/>
    <lineage>
        <taxon>Eukaryota</taxon>
        <taxon>Sar</taxon>
        <taxon>Alveolata</taxon>
        <taxon>Dinophyceae</taxon>
        <taxon>Suessiales</taxon>
        <taxon>Suessiaceae</taxon>
        <taxon>Polarella</taxon>
    </lineage>
</organism>
<dbReference type="Proteomes" id="UP000626109">
    <property type="component" value="Unassembled WGS sequence"/>
</dbReference>
<dbReference type="SUPFAM" id="SSF103481">
    <property type="entry name" value="Multidrug resistance efflux transporter EmrE"/>
    <property type="match status" value="2"/>
</dbReference>
<evidence type="ECO:0000256" key="1">
    <source>
        <dbReference type="SAM" id="MobiDB-lite"/>
    </source>
</evidence>
<dbReference type="InterPro" id="IPR037185">
    <property type="entry name" value="EmrE-like"/>
</dbReference>
<feature type="transmembrane region" description="Helical" evidence="2">
    <location>
        <begin position="327"/>
        <end position="350"/>
    </location>
</feature>
<gene>
    <name evidence="4" type="ORF">PGLA2088_LOCUS47628</name>
</gene>
<dbReference type="EMBL" id="CAJNNW010036511">
    <property type="protein sequence ID" value="CAE8735037.1"/>
    <property type="molecule type" value="Genomic_DNA"/>
</dbReference>
<proteinExistence type="predicted"/>
<comment type="caution">
    <text evidence="4">The sequence shown here is derived from an EMBL/GenBank/DDBJ whole genome shotgun (WGS) entry which is preliminary data.</text>
</comment>
<feature type="compositionally biased region" description="Basic and acidic residues" evidence="1">
    <location>
        <begin position="155"/>
        <end position="166"/>
    </location>
</feature>